<dbReference type="GO" id="GO:0030145">
    <property type="term" value="F:manganese ion binding"/>
    <property type="evidence" value="ECO:0007669"/>
    <property type="project" value="InterPro"/>
</dbReference>
<proteinExistence type="inferred from homology"/>
<evidence type="ECO:0000259" key="6">
    <source>
        <dbReference type="PROSITE" id="PS00631"/>
    </source>
</evidence>
<comment type="caution">
    <text evidence="7">The sequence shown here is derived from an EMBL/GenBank/DDBJ whole genome shotgun (WGS) entry which is preliminary data.</text>
</comment>
<dbReference type="InterPro" id="IPR011356">
    <property type="entry name" value="Leucine_aapep/pepB"/>
</dbReference>
<dbReference type="Pfam" id="PF21337">
    <property type="entry name" value="Peptidase_M17_N_1"/>
    <property type="match status" value="1"/>
</dbReference>
<sequence>MPATLAAADATALPLHLVTPASLEAWLAAQPEATAAWVRASGFGAEAGRILLLPGTGGLGGALAGVEEPLGPWSLAGLPAQLPGGSYRLAGEPPADKATALVTGWLLGGYRFDRFKRPAEKPAPETALVPPAGADAGLARKTAAAMTLTRDLVNTPAAEMGPAELAAAAEALAAGFGARFSVIVGDDLLSAGYPAVHAVGRAALRAPRLIDLTWGAADAPKVTLVGKGVCFDSGGLDIKPASGMRNMKKDMGGAATVLGLARLVMDTGLPVRLRVLVPAVENAISGDAFRPGDILRTRKGLTVEVGNTDAEGRLVLADALAEADAEKPDLLVDCATLTGAARVALGPDLPALFSPDDGLAGELLGHAAAVEDPLWRLPLWPGYAKWLESPVADLANVSENGHAGAVTAGLFLSRFVTDTPAWAHIDLYAWNDQDRPGRPKGGEAMALRALHALLSRRYGG</sequence>
<dbReference type="Gene3D" id="3.40.220.10">
    <property type="entry name" value="Leucine Aminopeptidase, subunit E, domain 1"/>
    <property type="match status" value="1"/>
</dbReference>
<keyword evidence="5" id="KW-0464">Manganese</keyword>
<reference evidence="7 8" key="1">
    <citation type="submission" date="2018-07" db="EMBL/GenBank/DDBJ databases">
        <title>Genomic Encyclopedia of Type Strains, Phase IV (KMG-IV): sequencing the most valuable type-strain genomes for metagenomic binning, comparative biology and taxonomic classification.</title>
        <authorList>
            <person name="Goeker M."/>
        </authorList>
    </citation>
    <scope>NUCLEOTIDE SEQUENCE [LARGE SCALE GENOMIC DNA]</scope>
    <source>
        <strain evidence="7 8">DSM 26407</strain>
    </source>
</reference>
<dbReference type="Pfam" id="PF00883">
    <property type="entry name" value="Peptidase_M17"/>
    <property type="match status" value="1"/>
</dbReference>
<evidence type="ECO:0000256" key="2">
    <source>
        <dbReference type="ARBA" id="ARBA00022438"/>
    </source>
</evidence>
<evidence type="ECO:0000313" key="7">
    <source>
        <dbReference type="EMBL" id="RCX22401.1"/>
    </source>
</evidence>
<dbReference type="Proteomes" id="UP000252707">
    <property type="component" value="Unassembled WGS sequence"/>
</dbReference>
<dbReference type="InterPro" id="IPR048816">
    <property type="entry name" value="Peptidase_M17_N_1"/>
</dbReference>
<dbReference type="SUPFAM" id="SSF53187">
    <property type="entry name" value="Zn-dependent exopeptidases"/>
    <property type="match status" value="1"/>
</dbReference>
<keyword evidence="2 7" id="KW-0031">Aminopeptidase</keyword>
<evidence type="ECO:0000313" key="8">
    <source>
        <dbReference type="Proteomes" id="UP000252707"/>
    </source>
</evidence>
<evidence type="ECO:0000256" key="4">
    <source>
        <dbReference type="ARBA" id="ARBA00022801"/>
    </source>
</evidence>
<dbReference type="Gene3D" id="3.40.630.10">
    <property type="entry name" value="Zn peptidases"/>
    <property type="match status" value="1"/>
</dbReference>
<dbReference type="InterPro" id="IPR043472">
    <property type="entry name" value="Macro_dom-like"/>
</dbReference>
<dbReference type="EMBL" id="QPJY01000018">
    <property type="protein sequence ID" value="RCX22401.1"/>
    <property type="molecule type" value="Genomic_DNA"/>
</dbReference>
<dbReference type="CDD" id="cd00433">
    <property type="entry name" value="Peptidase_M17"/>
    <property type="match status" value="1"/>
</dbReference>
<comment type="similarity">
    <text evidence="1">Belongs to the peptidase M17 family.</text>
</comment>
<accession>A0A369BLX7</accession>
<dbReference type="PROSITE" id="PS00631">
    <property type="entry name" value="CYTOSOL_AP"/>
    <property type="match status" value="1"/>
</dbReference>
<dbReference type="PANTHER" id="PTHR11963:SF20">
    <property type="entry name" value="PEPTIDASE B"/>
    <property type="match status" value="1"/>
</dbReference>
<dbReference type="PANTHER" id="PTHR11963">
    <property type="entry name" value="LEUCINE AMINOPEPTIDASE-RELATED"/>
    <property type="match status" value="1"/>
</dbReference>
<feature type="domain" description="Cytosol aminopeptidase" evidence="6">
    <location>
        <begin position="307"/>
        <end position="314"/>
    </location>
</feature>
<evidence type="ECO:0000256" key="1">
    <source>
        <dbReference type="ARBA" id="ARBA00009528"/>
    </source>
</evidence>
<gene>
    <name evidence="7" type="ORF">DFQ59_11814</name>
</gene>
<dbReference type="GO" id="GO:0006508">
    <property type="term" value="P:proteolysis"/>
    <property type="evidence" value="ECO:0007669"/>
    <property type="project" value="UniProtKB-KW"/>
</dbReference>
<dbReference type="OrthoDB" id="9809354at2"/>
<name>A0A369BLX7_9GAMM</name>
<dbReference type="GO" id="GO:0005737">
    <property type="term" value="C:cytoplasm"/>
    <property type="evidence" value="ECO:0007669"/>
    <property type="project" value="InterPro"/>
</dbReference>
<dbReference type="InterPro" id="IPR000819">
    <property type="entry name" value="Peptidase_M17_C"/>
</dbReference>
<dbReference type="AlphaFoldDB" id="A0A369BLX7"/>
<evidence type="ECO:0000256" key="3">
    <source>
        <dbReference type="ARBA" id="ARBA00022670"/>
    </source>
</evidence>
<keyword evidence="8" id="KW-1185">Reference proteome</keyword>
<evidence type="ECO:0000256" key="5">
    <source>
        <dbReference type="ARBA" id="ARBA00023211"/>
    </source>
</evidence>
<keyword evidence="4" id="KW-0378">Hydrolase</keyword>
<protein>
    <submittedName>
        <fullName evidence="7">Leucyl aminopeptidase</fullName>
    </submittedName>
</protein>
<dbReference type="PRINTS" id="PR00481">
    <property type="entry name" value="LAMNOPPTDASE"/>
</dbReference>
<organism evidence="7 8">
    <name type="scientific">Thioalbus denitrificans</name>
    <dbReference type="NCBI Taxonomy" id="547122"/>
    <lineage>
        <taxon>Bacteria</taxon>
        <taxon>Pseudomonadati</taxon>
        <taxon>Pseudomonadota</taxon>
        <taxon>Gammaproteobacteria</taxon>
        <taxon>Chromatiales</taxon>
        <taxon>Ectothiorhodospiraceae</taxon>
        <taxon>Thioalbus</taxon>
    </lineage>
</organism>
<keyword evidence="3" id="KW-0645">Protease</keyword>
<dbReference type="RefSeq" id="WP_114281299.1">
    <property type="nucleotide sequence ID" value="NZ_QPJY01000018.1"/>
</dbReference>
<dbReference type="GO" id="GO:0070006">
    <property type="term" value="F:metalloaminopeptidase activity"/>
    <property type="evidence" value="ECO:0007669"/>
    <property type="project" value="InterPro"/>
</dbReference>